<reference evidence="2 3" key="1">
    <citation type="submission" date="2017-02" db="EMBL/GenBank/DDBJ databases">
        <title>Paraburkholderia sophoroidis sp. nov. and Paraburkholderia steynii sp. nov. rhizobial symbionts of the fynbos legume Hypocalyptus sophoroides.</title>
        <authorList>
            <person name="Steenkamp E.T."/>
            <person name="Beukes C.W."/>
            <person name="Van Zyl E."/>
            <person name="Avontuur J."/>
            <person name="Chan W.Y."/>
            <person name="Hassen A."/>
            <person name="Palmer M."/>
            <person name="Mthombeni L."/>
            <person name="Phalane F."/>
            <person name="Sereme K."/>
            <person name="Venter S.N."/>
        </authorList>
    </citation>
    <scope>NUCLEOTIDE SEQUENCE [LARGE SCALE GENOMIC DNA]</scope>
    <source>
        <strain evidence="2 3">HC1.1ba</strain>
    </source>
</reference>
<evidence type="ECO:0000256" key="1">
    <source>
        <dbReference type="SAM" id="Phobius"/>
    </source>
</evidence>
<protein>
    <submittedName>
        <fullName evidence="2">Uncharacterized protein</fullName>
    </submittedName>
</protein>
<accession>A0A4V2NG36</accession>
<feature type="transmembrane region" description="Helical" evidence="1">
    <location>
        <begin position="41"/>
        <end position="61"/>
    </location>
</feature>
<keyword evidence="1" id="KW-0472">Membrane</keyword>
<dbReference type="EMBL" id="MWML01000412">
    <property type="protein sequence ID" value="TCG03418.1"/>
    <property type="molecule type" value="Genomic_DNA"/>
</dbReference>
<organism evidence="2 3">
    <name type="scientific">Paraburkholderia steynii</name>
    <dbReference type="NCBI Taxonomy" id="1245441"/>
    <lineage>
        <taxon>Bacteria</taxon>
        <taxon>Pseudomonadati</taxon>
        <taxon>Pseudomonadota</taxon>
        <taxon>Betaproteobacteria</taxon>
        <taxon>Burkholderiales</taxon>
        <taxon>Burkholderiaceae</taxon>
        <taxon>Paraburkholderia</taxon>
    </lineage>
</organism>
<dbReference type="Proteomes" id="UP000294200">
    <property type="component" value="Unassembled WGS sequence"/>
</dbReference>
<proteinExistence type="predicted"/>
<gene>
    <name evidence="2" type="ORF">BZM27_48640</name>
</gene>
<keyword evidence="1" id="KW-1133">Transmembrane helix</keyword>
<sequence>MIFLSATLGGGFGFALASAFWLSCFRRCRSVFWFLRWHPRFAFVLQASLFGAFAFAVASAIR</sequence>
<name>A0A4V2NG36_9BURK</name>
<dbReference type="AlphaFoldDB" id="A0A4V2NG36"/>
<evidence type="ECO:0000313" key="3">
    <source>
        <dbReference type="Proteomes" id="UP000294200"/>
    </source>
</evidence>
<evidence type="ECO:0000313" key="2">
    <source>
        <dbReference type="EMBL" id="TCG03418.1"/>
    </source>
</evidence>
<keyword evidence="1" id="KW-0812">Transmembrane</keyword>
<comment type="caution">
    <text evidence="2">The sequence shown here is derived from an EMBL/GenBank/DDBJ whole genome shotgun (WGS) entry which is preliminary data.</text>
</comment>
<keyword evidence="3" id="KW-1185">Reference proteome</keyword>